<dbReference type="AlphaFoldDB" id="A0A133PQM9"/>
<keyword evidence="1" id="KW-0560">Oxidoreductase</keyword>
<dbReference type="SUPFAM" id="SSF52833">
    <property type="entry name" value="Thioredoxin-like"/>
    <property type="match status" value="1"/>
</dbReference>
<evidence type="ECO:0000313" key="7">
    <source>
        <dbReference type="Proteomes" id="UP000070174"/>
    </source>
</evidence>
<dbReference type="PATRIC" id="fig|54005.3.peg.539"/>
<evidence type="ECO:0000259" key="5">
    <source>
        <dbReference type="PROSITE" id="PS51352"/>
    </source>
</evidence>
<reference evidence="6 7" key="1">
    <citation type="submission" date="2016-01" db="EMBL/GenBank/DDBJ databases">
        <authorList>
            <person name="Oliw E.H."/>
        </authorList>
    </citation>
    <scope>NUCLEOTIDE SEQUENCE [LARGE SCALE GENOMIC DNA]</scope>
    <source>
        <strain evidence="6 7">CMW7756A</strain>
    </source>
</reference>
<organism evidence="6">
    <name type="scientific">Peptoniphilus harei</name>
    <dbReference type="NCBI Taxonomy" id="54005"/>
    <lineage>
        <taxon>Bacteria</taxon>
        <taxon>Bacillati</taxon>
        <taxon>Bacillota</taxon>
        <taxon>Tissierellia</taxon>
        <taxon>Tissierellales</taxon>
        <taxon>Peptoniphilaceae</taxon>
        <taxon>Peptoniphilus</taxon>
    </lineage>
</organism>
<keyword evidence="4" id="KW-0676">Redox-active center</keyword>
<dbReference type="Proteomes" id="UP000070174">
    <property type="component" value="Unassembled WGS sequence"/>
</dbReference>
<dbReference type="InterPro" id="IPR013740">
    <property type="entry name" value="Redoxin"/>
</dbReference>
<feature type="domain" description="Thioredoxin" evidence="5">
    <location>
        <begin position="17"/>
        <end position="166"/>
    </location>
</feature>
<evidence type="ECO:0000256" key="2">
    <source>
        <dbReference type="ARBA" id="ARBA00022862"/>
    </source>
</evidence>
<accession>A0A133PQM9</accession>
<keyword evidence="2" id="KW-0049">Antioxidant</keyword>
<dbReference type="InterPro" id="IPR050455">
    <property type="entry name" value="Tpx_Peroxidase_subfamily"/>
</dbReference>
<dbReference type="InterPro" id="IPR013766">
    <property type="entry name" value="Thioredoxin_domain"/>
</dbReference>
<proteinExistence type="predicted"/>
<sequence>MDITFGGNKVNLEGKEIKVGDVAPSFKAVKRDLSDFNSDDLKGKIIVYSVAPSIDTPVCALQATTFNEEATKLSDDVKIVTVTVDLPFAQERFCSVKGIENADIVSDYKYKEFGKKFGFMIEEFQLLARGVVIVDRDGKVAYVEYVPEVTHDVNFDKALEEVKKLK</sequence>
<comment type="caution">
    <text evidence="6">The sequence shown here is derived from an EMBL/GenBank/DDBJ whole genome shotgun (WGS) entry which is preliminary data.</text>
</comment>
<keyword evidence="1" id="KW-0575">Peroxidase</keyword>
<dbReference type="Gene3D" id="3.40.30.10">
    <property type="entry name" value="Glutaredoxin"/>
    <property type="match status" value="1"/>
</dbReference>
<protein>
    <submittedName>
        <fullName evidence="6">Redoxin family protein</fullName>
    </submittedName>
</protein>
<dbReference type="Pfam" id="PF08534">
    <property type="entry name" value="Redoxin"/>
    <property type="match status" value="1"/>
</dbReference>
<dbReference type="CDD" id="cd03014">
    <property type="entry name" value="PRX_Atyp2cys"/>
    <property type="match status" value="1"/>
</dbReference>
<dbReference type="NCBIfam" id="NF001808">
    <property type="entry name" value="PRK00522.1"/>
    <property type="match status" value="1"/>
</dbReference>
<dbReference type="EMBL" id="LRQE01000021">
    <property type="protein sequence ID" value="KXA30948.1"/>
    <property type="molecule type" value="Genomic_DNA"/>
</dbReference>
<dbReference type="PANTHER" id="PTHR43110:SF1">
    <property type="entry name" value="THIOL PEROXIDASE"/>
    <property type="match status" value="1"/>
</dbReference>
<evidence type="ECO:0000256" key="3">
    <source>
        <dbReference type="ARBA" id="ARBA00023157"/>
    </source>
</evidence>
<dbReference type="PROSITE" id="PS51352">
    <property type="entry name" value="THIOREDOXIN_2"/>
    <property type="match status" value="1"/>
</dbReference>
<dbReference type="RefSeq" id="WP_060799800.1">
    <property type="nucleotide sequence ID" value="NZ_KQ957096.1"/>
</dbReference>
<dbReference type="GO" id="GO:0008379">
    <property type="term" value="F:thioredoxin peroxidase activity"/>
    <property type="evidence" value="ECO:0007669"/>
    <property type="project" value="InterPro"/>
</dbReference>
<evidence type="ECO:0000256" key="4">
    <source>
        <dbReference type="ARBA" id="ARBA00023284"/>
    </source>
</evidence>
<name>A0A133PQM9_9FIRM</name>
<evidence type="ECO:0000313" key="6">
    <source>
        <dbReference type="EMBL" id="KXA30948.1"/>
    </source>
</evidence>
<dbReference type="InterPro" id="IPR002065">
    <property type="entry name" value="TPX"/>
</dbReference>
<dbReference type="PANTHER" id="PTHR43110">
    <property type="entry name" value="THIOL PEROXIDASE"/>
    <property type="match status" value="1"/>
</dbReference>
<evidence type="ECO:0000256" key="1">
    <source>
        <dbReference type="ARBA" id="ARBA00022559"/>
    </source>
</evidence>
<dbReference type="InterPro" id="IPR036249">
    <property type="entry name" value="Thioredoxin-like_sf"/>
</dbReference>
<keyword evidence="3" id="KW-1015">Disulfide bond</keyword>
<gene>
    <name evidence="6" type="ORF">HMPREF3229_00546</name>
</gene>